<dbReference type="SUPFAM" id="SSF51338">
    <property type="entry name" value="Composite domain of metallo-dependent hydrolases"/>
    <property type="match status" value="1"/>
</dbReference>
<dbReference type="InterPro" id="IPR006680">
    <property type="entry name" value="Amidohydro-rel"/>
</dbReference>
<dbReference type="Gene3D" id="3.20.20.140">
    <property type="entry name" value="Metal-dependent hydrolases"/>
    <property type="match status" value="1"/>
</dbReference>
<dbReference type="Proteomes" id="UP000006365">
    <property type="component" value="Chromosome"/>
</dbReference>
<dbReference type="RefSeq" id="WP_015724686.1">
    <property type="nucleotide sequence ID" value="NC_014972.1"/>
</dbReference>
<dbReference type="EMBL" id="CP002364">
    <property type="protein sequence ID" value="ADW18146.1"/>
    <property type="molecule type" value="Genomic_DNA"/>
</dbReference>
<dbReference type="KEGG" id="dpr:Despr_1998"/>
<dbReference type="Pfam" id="PF01979">
    <property type="entry name" value="Amidohydro_1"/>
    <property type="match status" value="1"/>
</dbReference>
<dbReference type="InterPro" id="IPR032466">
    <property type="entry name" value="Metal_Hydrolase"/>
</dbReference>
<evidence type="ECO:0000313" key="2">
    <source>
        <dbReference type="EMBL" id="ADW18146.1"/>
    </source>
</evidence>
<dbReference type="PANTHER" id="PTHR43135:SF3">
    <property type="entry name" value="ALPHA-D-RIBOSE 1-METHYLPHOSPHONATE 5-TRIPHOSPHATE DIPHOSPHATASE"/>
    <property type="match status" value="1"/>
</dbReference>
<keyword evidence="3" id="KW-1185">Reference proteome</keyword>
<name>A0A7U4DPG7_DESPD</name>
<dbReference type="InterPro" id="IPR011059">
    <property type="entry name" value="Metal-dep_hydrolase_composite"/>
</dbReference>
<gene>
    <name evidence="2" type="ordered locus">Despr_1998</name>
</gene>
<dbReference type="PANTHER" id="PTHR43135">
    <property type="entry name" value="ALPHA-D-RIBOSE 1-METHYLPHOSPHONATE 5-TRIPHOSPHATE DIPHOSPHATASE"/>
    <property type="match status" value="1"/>
</dbReference>
<dbReference type="InterPro" id="IPR051781">
    <property type="entry name" value="Metallo-dep_Hydrolase"/>
</dbReference>
<accession>A0A7U4DPG7</accession>
<evidence type="ECO:0000259" key="1">
    <source>
        <dbReference type="Pfam" id="PF01979"/>
    </source>
</evidence>
<sequence>MDNTRYIIAGSCIDGWSGTVRKEIVLALKDGRITAMGERSELPRDPGATVDDLSHCTIVPPLIDCSVALARSPAIDPRLRADMEQANPERQAALVNRHIGYCLAHGVLGVVDSNTPEALLARYRGTTAPEQALSICSAGCIGIEKGQGATPRTLGPPIHRIGYSNDIEQTGISEPNLGGDALRHLLAQSGSGRKVVVANGPQAVAEALAAGCDAIEQGYLMSEEHLRKMADNQVLWIPSVLRAKNGLDSSGSGGDVSCRFSLRYVAPGKAQPGAEASWKALLTDQLRLLGRARDLGVPTAVGTGAGSPGILHGESVVEEIKLFIKAGYSLAEAIGCASEQGARFFGLEQIGALRVGGPATFLVTRGTPHQLPRKLAYLEGIYVGGAPSPIYRKNPVKKGPDAPIL</sequence>
<evidence type="ECO:0000313" key="3">
    <source>
        <dbReference type="Proteomes" id="UP000006365"/>
    </source>
</evidence>
<dbReference type="GO" id="GO:0016810">
    <property type="term" value="F:hydrolase activity, acting on carbon-nitrogen (but not peptide) bonds"/>
    <property type="evidence" value="ECO:0007669"/>
    <property type="project" value="InterPro"/>
</dbReference>
<feature type="domain" description="Amidohydrolase-related" evidence="1">
    <location>
        <begin position="257"/>
        <end position="368"/>
    </location>
</feature>
<proteinExistence type="predicted"/>
<dbReference type="SUPFAM" id="SSF51556">
    <property type="entry name" value="Metallo-dependent hydrolases"/>
    <property type="match status" value="1"/>
</dbReference>
<protein>
    <submittedName>
        <fullName evidence="2">Amidohydrolase</fullName>
    </submittedName>
</protein>
<reference evidence="2 3" key="1">
    <citation type="journal article" date="2011" name="Stand. Genomic Sci.">
        <title>Complete genome sequence of Desulfobulbus propionicus type strain (1pr3).</title>
        <authorList>
            <person name="Pagani I."/>
            <person name="Lapidus A."/>
            <person name="Nolan M."/>
            <person name="Lucas S."/>
            <person name="Hammon N."/>
            <person name="Deshpande S."/>
            <person name="Cheng J.F."/>
            <person name="Chertkov O."/>
            <person name="Davenport K."/>
            <person name="Tapia R."/>
            <person name="Han C."/>
            <person name="Goodwin L."/>
            <person name="Pitluck S."/>
            <person name="Liolios K."/>
            <person name="Mavromatis K."/>
            <person name="Ivanova N."/>
            <person name="Mikhailova N."/>
            <person name="Pati A."/>
            <person name="Chen A."/>
            <person name="Palaniappan K."/>
            <person name="Land M."/>
            <person name="Hauser L."/>
            <person name="Chang Y.J."/>
            <person name="Jeffries C.D."/>
            <person name="Detter J.C."/>
            <person name="Brambilla E."/>
            <person name="Kannan K.P."/>
            <person name="Djao O.D."/>
            <person name="Rohde M."/>
            <person name="Pukall R."/>
            <person name="Spring S."/>
            <person name="Goker M."/>
            <person name="Sikorski J."/>
            <person name="Woyke T."/>
            <person name="Bristow J."/>
            <person name="Eisen J.A."/>
            <person name="Markowitz V."/>
            <person name="Hugenholtz P."/>
            <person name="Kyrpides N.C."/>
            <person name="Klenk H.P."/>
        </authorList>
    </citation>
    <scope>NUCLEOTIDE SEQUENCE [LARGE SCALE GENOMIC DNA]</scope>
    <source>
        <strain evidence="3">ATCC 33891 / DSM 2032 / 1pr3</strain>
    </source>
</reference>
<organism evidence="2 3">
    <name type="scientific">Desulfobulbus propionicus (strain ATCC 33891 / DSM 2032 / VKM B-1956 / 1pr3)</name>
    <dbReference type="NCBI Taxonomy" id="577650"/>
    <lineage>
        <taxon>Bacteria</taxon>
        <taxon>Pseudomonadati</taxon>
        <taxon>Thermodesulfobacteriota</taxon>
        <taxon>Desulfobulbia</taxon>
        <taxon>Desulfobulbales</taxon>
        <taxon>Desulfobulbaceae</taxon>
        <taxon>Desulfobulbus</taxon>
    </lineage>
</organism>
<dbReference type="AlphaFoldDB" id="A0A7U4DPG7"/>
<dbReference type="Gene3D" id="2.30.40.10">
    <property type="entry name" value="Urease, subunit C, domain 1"/>
    <property type="match status" value="1"/>
</dbReference>